<dbReference type="EMBL" id="VENP01000029">
    <property type="protein sequence ID" value="TNU73927.1"/>
    <property type="molecule type" value="Genomic_DNA"/>
</dbReference>
<dbReference type="Proteomes" id="UP000313849">
    <property type="component" value="Unassembled WGS sequence"/>
</dbReference>
<sequence length="101" mass="10878">MPTVHYTIPAAPAAALARLRTAATASDWRVDHAASTHTSLVLKRDAGEKTWGWSATISVQDTDGESTSFVATTDDVQNESDFRHTRHALAELFKAAGARRG</sequence>
<evidence type="ECO:0000313" key="1">
    <source>
        <dbReference type="EMBL" id="TNU73927.1"/>
    </source>
</evidence>
<name>A0A5C5BBR4_9MICO</name>
<dbReference type="RefSeq" id="WP_139986982.1">
    <property type="nucleotide sequence ID" value="NZ_VENP01000029.1"/>
</dbReference>
<keyword evidence="2" id="KW-1185">Reference proteome</keyword>
<evidence type="ECO:0008006" key="3">
    <source>
        <dbReference type="Google" id="ProtNLM"/>
    </source>
</evidence>
<protein>
    <recommendedName>
        <fullName evidence="3">DUF1499 domain-containing protein</fullName>
    </recommendedName>
</protein>
<dbReference type="AlphaFoldDB" id="A0A5C5BBR4"/>
<evidence type="ECO:0000313" key="2">
    <source>
        <dbReference type="Proteomes" id="UP000313849"/>
    </source>
</evidence>
<accession>A0A5C5BBR4</accession>
<organism evidence="1 2">
    <name type="scientific">Miniimonas arenae</name>
    <dbReference type="NCBI Taxonomy" id="676201"/>
    <lineage>
        <taxon>Bacteria</taxon>
        <taxon>Bacillati</taxon>
        <taxon>Actinomycetota</taxon>
        <taxon>Actinomycetes</taxon>
        <taxon>Micrococcales</taxon>
        <taxon>Beutenbergiaceae</taxon>
        <taxon>Miniimonas</taxon>
    </lineage>
</organism>
<proteinExistence type="predicted"/>
<comment type="caution">
    <text evidence="1">The sequence shown here is derived from an EMBL/GenBank/DDBJ whole genome shotgun (WGS) entry which is preliminary data.</text>
</comment>
<reference evidence="1 2" key="1">
    <citation type="submission" date="2019-06" db="EMBL/GenBank/DDBJ databases">
        <title>Draft genome sequence of Miniimonas arenae KCTC 19750T isolated from sea sand.</title>
        <authorList>
            <person name="Park S.-J."/>
        </authorList>
    </citation>
    <scope>NUCLEOTIDE SEQUENCE [LARGE SCALE GENOMIC DNA]</scope>
    <source>
        <strain evidence="1 2">KCTC 19750</strain>
    </source>
</reference>
<gene>
    <name evidence="1" type="ORF">FH969_08725</name>
</gene>